<evidence type="ECO:0000256" key="7">
    <source>
        <dbReference type="ARBA" id="ARBA00049244"/>
    </source>
</evidence>
<sequence>MKANRGQIERALDAPGQGASADIRFFLLYGPDEAGSQSLAKRLERAMGPQAERVDLDGATLKDDPARLSDEAASFSMFGDKRWIRISGMGEESVPALTALLEAEAAGNPVIAVAGALKATSKLVKLALDHKAVMACISYQPDARESEQIAVGIARDGGLRLPSDLARRIVDLANGDRALMTGEIEKLILYLDAAPDRPREATAEALDALSADNPDTEVGPLVNAVLGGDLKAMHRELTSLSETGTAMASVIRPLLNRAMLIAHIRTEFDASGRLDGAVEAAGKAVFWKEKGLVSRQVRQWDAPGIARVLQRLLDAERATRSGRGLGDLMVRHELLTIARQAARERV</sequence>
<dbReference type="EC" id="2.7.7.7" evidence="1"/>
<dbReference type="GO" id="GO:0003677">
    <property type="term" value="F:DNA binding"/>
    <property type="evidence" value="ECO:0007669"/>
    <property type="project" value="InterPro"/>
</dbReference>
<accession>A0A0J8AH18</accession>
<dbReference type="PANTHER" id="PTHR34388:SF1">
    <property type="entry name" value="DNA POLYMERASE III SUBUNIT DELTA"/>
    <property type="match status" value="1"/>
</dbReference>
<keyword evidence="5" id="KW-0239">DNA-directed DNA polymerase</keyword>
<name>A0A0J8AH18_9SPHN</name>
<keyword evidence="3" id="KW-0548">Nucleotidyltransferase</keyword>
<comment type="caution">
    <text evidence="8">The sequence shown here is derived from an EMBL/GenBank/DDBJ whole genome shotgun (WGS) entry which is preliminary data.</text>
</comment>
<dbReference type="Gene3D" id="3.40.50.300">
    <property type="entry name" value="P-loop containing nucleotide triphosphate hydrolases"/>
    <property type="match status" value="1"/>
</dbReference>
<organism evidence="8 9">
    <name type="scientific">Sphingobium cupriresistens LL01</name>
    <dbReference type="NCBI Taxonomy" id="1420583"/>
    <lineage>
        <taxon>Bacteria</taxon>
        <taxon>Pseudomonadati</taxon>
        <taxon>Pseudomonadota</taxon>
        <taxon>Alphaproteobacteria</taxon>
        <taxon>Sphingomonadales</taxon>
        <taxon>Sphingomonadaceae</taxon>
        <taxon>Sphingobium</taxon>
    </lineage>
</organism>
<keyword evidence="4" id="KW-0235">DNA replication</keyword>
<dbReference type="NCBIfam" id="TIGR01128">
    <property type="entry name" value="holA"/>
    <property type="match status" value="1"/>
</dbReference>
<evidence type="ECO:0000256" key="1">
    <source>
        <dbReference type="ARBA" id="ARBA00012417"/>
    </source>
</evidence>
<dbReference type="Gene3D" id="1.20.272.10">
    <property type="match status" value="1"/>
</dbReference>
<dbReference type="PATRIC" id="fig|1420583.3.peg.3453"/>
<dbReference type="InterPro" id="IPR027417">
    <property type="entry name" value="P-loop_NTPase"/>
</dbReference>
<protein>
    <recommendedName>
        <fullName evidence="1">DNA-directed DNA polymerase</fullName>
        <ecNumber evidence="1">2.7.7.7</ecNumber>
    </recommendedName>
</protein>
<dbReference type="PANTHER" id="PTHR34388">
    <property type="entry name" value="DNA POLYMERASE III SUBUNIT DELTA"/>
    <property type="match status" value="1"/>
</dbReference>
<dbReference type="InterPro" id="IPR005790">
    <property type="entry name" value="DNA_polIII_delta"/>
</dbReference>
<dbReference type="InterPro" id="IPR008921">
    <property type="entry name" value="DNA_pol3_clamp-load_cplx_C"/>
</dbReference>
<dbReference type="GO" id="GO:0009360">
    <property type="term" value="C:DNA polymerase III complex"/>
    <property type="evidence" value="ECO:0007669"/>
    <property type="project" value="TreeGrafter"/>
</dbReference>
<dbReference type="AlphaFoldDB" id="A0A0J8AH18"/>
<gene>
    <name evidence="8" type="ORF">V473_18210</name>
</gene>
<dbReference type="SUPFAM" id="SSF52540">
    <property type="entry name" value="P-loop containing nucleoside triphosphate hydrolases"/>
    <property type="match status" value="1"/>
</dbReference>
<evidence type="ECO:0000313" key="9">
    <source>
        <dbReference type="Proteomes" id="UP000052232"/>
    </source>
</evidence>
<evidence type="ECO:0000256" key="3">
    <source>
        <dbReference type="ARBA" id="ARBA00022695"/>
    </source>
</evidence>
<evidence type="ECO:0000256" key="5">
    <source>
        <dbReference type="ARBA" id="ARBA00022932"/>
    </source>
</evidence>
<comment type="catalytic activity">
    <reaction evidence="7">
        <text>DNA(n) + a 2'-deoxyribonucleoside 5'-triphosphate = DNA(n+1) + diphosphate</text>
        <dbReference type="Rhea" id="RHEA:22508"/>
        <dbReference type="Rhea" id="RHEA-COMP:17339"/>
        <dbReference type="Rhea" id="RHEA-COMP:17340"/>
        <dbReference type="ChEBI" id="CHEBI:33019"/>
        <dbReference type="ChEBI" id="CHEBI:61560"/>
        <dbReference type="ChEBI" id="CHEBI:173112"/>
        <dbReference type="EC" id="2.7.7.7"/>
    </reaction>
</comment>
<evidence type="ECO:0000313" key="8">
    <source>
        <dbReference type="EMBL" id="KMS54130.1"/>
    </source>
</evidence>
<dbReference type="EMBL" id="JACT01000004">
    <property type="protein sequence ID" value="KMS54130.1"/>
    <property type="molecule type" value="Genomic_DNA"/>
</dbReference>
<dbReference type="Proteomes" id="UP000052232">
    <property type="component" value="Unassembled WGS sequence"/>
</dbReference>
<dbReference type="SUPFAM" id="SSF48019">
    <property type="entry name" value="post-AAA+ oligomerization domain-like"/>
    <property type="match status" value="1"/>
</dbReference>
<proteinExistence type="inferred from homology"/>
<keyword evidence="2" id="KW-0808">Transferase</keyword>
<reference evidence="8 9" key="1">
    <citation type="journal article" date="2015" name="G3 (Bethesda)">
        <title>Insights into Ongoing Evolution of the Hexachlorocyclohexane Catabolic Pathway from Comparative Genomics of Ten Sphingomonadaceae Strains.</title>
        <authorList>
            <person name="Pearce S.L."/>
            <person name="Oakeshott J.G."/>
            <person name="Pandey G."/>
        </authorList>
    </citation>
    <scope>NUCLEOTIDE SEQUENCE [LARGE SCALE GENOMIC DNA]</scope>
    <source>
        <strain evidence="8 9">LL01</strain>
    </source>
</reference>
<keyword evidence="9" id="KW-1185">Reference proteome</keyword>
<dbReference type="RefSeq" id="WP_066607294.1">
    <property type="nucleotide sequence ID" value="NZ_KQ130435.1"/>
</dbReference>
<dbReference type="GO" id="GO:0003887">
    <property type="term" value="F:DNA-directed DNA polymerase activity"/>
    <property type="evidence" value="ECO:0007669"/>
    <property type="project" value="UniProtKB-KW"/>
</dbReference>
<dbReference type="GO" id="GO:0006261">
    <property type="term" value="P:DNA-templated DNA replication"/>
    <property type="evidence" value="ECO:0007669"/>
    <property type="project" value="TreeGrafter"/>
</dbReference>
<evidence type="ECO:0000256" key="2">
    <source>
        <dbReference type="ARBA" id="ARBA00022679"/>
    </source>
</evidence>
<evidence type="ECO:0000256" key="4">
    <source>
        <dbReference type="ARBA" id="ARBA00022705"/>
    </source>
</evidence>
<dbReference type="STRING" id="1420583.V473_18210"/>
<comment type="similarity">
    <text evidence="6">Belongs to the DNA polymerase HolA subunit family.</text>
</comment>
<evidence type="ECO:0000256" key="6">
    <source>
        <dbReference type="ARBA" id="ARBA00034754"/>
    </source>
</evidence>